<evidence type="ECO:0000256" key="2">
    <source>
        <dbReference type="ARBA" id="ARBA00008346"/>
    </source>
</evidence>
<comment type="caution">
    <text evidence="11">The sequence shown here is derived from an EMBL/GenBank/DDBJ whole genome shotgun (WGS) entry which is preliminary data.</text>
</comment>
<evidence type="ECO:0000256" key="6">
    <source>
        <dbReference type="ARBA" id="ARBA00023239"/>
    </source>
</evidence>
<dbReference type="InterPro" id="IPR015813">
    <property type="entry name" value="Pyrv/PenolPyrv_kinase-like_dom"/>
</dbReference>
<dbReference type="InterPro" id="IPR018129">
    <property type="entry name" value="PEP_COase_Lys_AS"/>
</dbReference>
<proteinExistence type="inferred from homology"/>
<dbReference type="OrthoDB" id="9768133at2"/>
<sequence length="917" mass="102212">MAVTTHHALDQHAKLRAEIRSLGATLGQTIAMLEGPRTLELVESLRTLAKSSRAGDAAAARELAQAVGRLTPAEAFNQAMAFTLYFELVNLAEENFRIRLLRERNQRHRSALAAGHASDPMRESIESAIIELKQAGVSGQKMQKLVRQLGIELVFTAHPTESKRRTMLEKLSTLAGILRAHTLEEIQHAPDDVRREIVSLWLTDRSRTERPEVADEARTGLWYFDRTLYQLLPRLQADLQEALNRHYPGVRAPNRWLSFGSWIGGDRDGNPGVTAEVTAQVLRMNRRMAVKKLADLLYRLAGSLTVSDRRARFSPAIRRLAEQCRASSSLMATVGQRYPREPYRIILSSLRERLLAQADADLLELSEGDPLRETTATVRAVLAQIEADLLHDRGAPLANGELRDAIACVDVFGLSTARLDLRQHSGPHARAVAELLERPDYEQLSEEEKQGLLAVALRTAEILPAGRVAALSPATRTVIEPLRLALRAQQQYGVDALGIYIISMTNGVSDLMEVMLLQKLAGVHLPIAPLFETLDDLTNAPSILSALFSHPAYAGELARNRRHQHVMLGYSDSNKDCGYLTANWALFQAQDAIMRVCRQHKMRVTLFHGRGGSIARGGGPAAKAILAQPVGLKDGGIRVTEQGEVLSTRYHDPDLAHRVLEQMAYGVLLGSNEAQRGSQRVPMRWLKAMEQMSAAALAAYKACVHEDPEFLTFWRQASPIDEISELNFGSRPTYRRTGSVSVADLRAIPWVFSWMQSRFNFPGWYGLGSGLHAVLARKGGAKLLHEMYQRWPFFQTMIDNAQLTLCKADMSIARVYAGLVEDEALRERVWSRLSHEFHLTEKTMLAVTGQAQLLENEPVLAKSIKLRNPYVDPLNYLQVEMIKRRRVRRVSKPDREGIRAVLELTVNGIAGGLKNTG</sequence>
<evidence type="ECO:0000256" key="9">
    <source>
        <dbReference type="HAMAP-Rule" id="MF_00595"/>
    </source>
</evidence>
<keyword evidence="12" id="KW-1185">Reference proteome</keyword>
<comment type="function">
    <text evidence="1 9">Forms oxaloacetate, a four-carbon dicarboxylic acid source for the tricarboxylic acid cycle.</text>
</comment>
<evidence type="ECO:0000256" key="8">
    <source>
        <dbReference type="ARBA" id="ARBA00048995"/>
    </source>
</evidence>
<dbReference type="GO" id="GO:0005829">
    <property type="term" value="C:cytosol"/>
    <property type="evidence" value="ECO:0007669"/>
    <property type="project" value="TreeGrafter"/>
</dbReference>
<evidence type="ECO:0000256" key="4">
    <source>
        <dbReference type="ARBA" id="ARBA00022419"/>
    </source>
</evidence>
<comment type="subunit">
    <text evidence="9">Homotetramer.</text>
</comment>
<name>A0A4Q1CCI0_9BACT</name>
<evidence type="ECO:0000256" key="1">
    <source>
        <dbReference type="ARBA" id="ARBA00003670"/>
    </source>
</evidence>
<dbReference type="Proteomes" id="UP000290218">
    <property type="component" value="Unassembled WGS sequence"/>
</dbReference>
<dbReference type="PROSITE" id="PS00781">
    <property type="entry name" value="PEPCASE_1"/>
    <property type="match status" value="1"/>
</dbReference>
<evidence type="ECO:0000313" key="11">
    <source>
        <dbReference type="EMBL" id="RXK56740.1"/>
    </source>
</evidence>
<dbReference type="AlphaFoldDB" id="A0A4Q1CCI0"/>
<dbReference type="GO" id="GO:0006099">
    <property type="term" value="P:tricarboxylic acid cycle"/>
    <property type="evidence" value="ECO:0007669"/>
    <property type="project" value="InterPro"/>
</dbReference>
<comment type="catalytic activity">
    <reaction evidence="8 9">
        <text>oxaloacetate + phosphate = phosphoenolpyruvate + hydrogencarbonate</text>
        <dbReference type="Rhea" id="RHEA:28370"/>
        <dbReference type="ChEBI" id="CHEBI:16452"/>
        <dbReference type="ChEBI" id="CHEBI:17544"/>
        <dbReference type="ChEBI" id="CHEBI:43474"/>
        <dbReference type="ChEBI" id="CHEBI:58702"/>
        <dbReference type="EC" id="4.1.1.31"/>
    </reaction>
</comment>
<gene>
    <name evidence="9" type="primary">ppc</name>
    <name evidence="11" type="ORF">ESB00_12980</name>
</gene>
<dbReference type="Pfam" id="PF00311">
    <property type="entry name" value="PEPcase"/>
    <property type="match status" value="1"/>
</dbReference>
<keyword evidence="11" id="KW-0670">Pyruvate</keyword>
<dbReference type="NCBIfam" id="NF000584">
    <property type="entry name" value="PRK00009.1"/>
    <property type="match status" value="1"/>
</dbReference>
<feature type="active site" evidence="9">
    <location>
        <position position="575"/>
    </location>
</feature>
<dbReference type="GO" id="GO:0000287">
    <property type="term" value="F:magnesium ion binding"/>
    <property type="evidence" value="ECO:0007669"/>
    <property type="project" value="UniProtKB-UniRule"/>
</dbReference>
<comment type="cofactor">
    <cofactor evidence="9">
        <name>Mg(2+)</name>
        <dbReference type="ChEBI" id="CHEBI:18420"/>
    </cofactor>
</comment>
<evidence type="ECO:0000256" key="3">
    <source>
        <dbReference type="ARBA" id="ARBA00012305"/>
    </source>
</evidence>
<evidence type="ECO:0000256" key="10">
    <source>
        <dbReference type="PROSITE-ProRule" id="PRU10111"/>
    </source>
</evidence>
<dbReference type="PANTHER" id="PTHR30523">
    <property type="entry name" value="PHOSPHOENOLPYRUVATE CARBOXYLASE"/>
    <property type="match status" value="1"/>
</dbReference>
<organism evidence="11 12">
    <name type="scientific">Oleiharenicola lentus</name>
    <dbReference type="NCBI Taxonomy" id="2508720"/>
    <lineage>
        <taxon>Bacteria</taxon>
        <taxon>Pseudomonadati</taxon>
        <taxon>Verrucomicrobiota</taxon>
        <taxon>Opitutia</taxon>
        <taxon>Opitutales</taxon>
        <taxon>Opitutaceae</taxon>
        <taxon>Oleiharenicola</taxon>
    </lineage>
</organism>
<accession>A0A4Q1CCI0</accession>
<dbReference type="GO" id="GO:0006107">
    <property type="term" value="P:oxaloacetate metabolic process"/>
    <property type="evidence" value="ECO:0007669"/>
    <property type="project" value="UniProtKB-UniRule"/>
</dbReference>
<evidence type="ECO:0000256" key="7">
    <source>
        <dbReference type="ARBA" id="ARBA00023300"/>
    </source>
</evidence>
<dbReference type="EMBL" id="SDHX01000001">
    <property type="protein sequence ID" value="RXK56740.1"/>
    <property type="molecule type" value="Genomic_DNA"/>
</dbReference>
<dbReference type="HAMAP" id="MF_00595">
    <property type="entry name" value="PEPcase_type1"/>
    <property type="match status" value="1"/>
</dbReference>
<keyword evidence="7 9" id="KW-0120">Carbon dioxide fixation</keyword>
<dbReference type="GO" id="GO:0015977">
    <property type="term" value="P:carbon fixation"/>
    <property type="evidence" value="ECO:0007669"/>
    <property type="project" value="UniProtKB-UniRule"/>
</dbReference>
<comment type="similarity">
    <text evidence="2 9">Belongs to the PEPCase type 1 family.</text>
</comment>
<evidence type="ECO:0000256" key="5">
    <source>
        <dbReference type="ARBA" id="ARBA00022842"/>
    </source>
</evidence>
<reference evidence="11 12" key="1">
    <citation type="submission" date="2019-01" db="EMBL/GenBank/DDBJ databases">
        <title>Lacunisphaera sp. strain TWA-58.</title>
        <authorList>
            <person name="Chen W.-M."/>
        </authorList>
    </citation>
    <scope>NUCLEOTIDE SEQUENCE [LARGE SCALE GENOMIC DNA]</scope>
    <source>
        <strain evidence="11 12">TWA-58</strain>
    </source>
</reference>
<dbReference type="GO" id="GO:0008964">
    <property type="term" value="F:phosphoenolpyruvate carboxylase activity"/>
    <property type="evidence" value="ECO:0007669"/>
    <property type="project" value="UniProtKB-UniRule"/>
</dbReference>
<dbReference type="InterPro" id="IPR021135">
    <property type="entry name" value="PEP_COase"/>
</dbReference>
<evidence type="ECO:0000313" key="12">
    <source>
        <dbReference type="Proteomes" id="UP000290218"/>
    </source>
</evidence>
<feature type="active site" evidence="9 10">
    <location>
        <position position="158"/>
    </location>
</feature>
<keyword evidence="6 9" id="KW-0456">Lyase</keyword>
<dbReference type="PANTHER" id="PTHR30523:SF6">
    <property type="entry name" value="PHOSPHOENOLPYRUVATE CARBOXYLASE"/>
    <property type="match status" value="1"/>
</dbReference>
<dbReference type="RefSeq" id="WP_129048106.1">
    <property type="nucleotide sequence ID" value="NZ_SDHX01000001.1"/>
</dbReference>
<dbReference type="PRINTS" id="PR00150">
    <property type="entry name" value="PEPCARBXLASE"/>
</dbReference>
<dbReference type="SUPFAM" id="SSF51621">
    <property type="entry name" value="Phosphoenolpyruvate/pyruvate domain"/>
    <property type="match status" value="1"/>
</dbReference>
<dbReference type="Gene3D" id="1.20.1440.90">
    <property type="entry name" value="Phosphoenolpyruvate/pyruvate domain"/>
    <property type="match status" value="1"/>
</dbReference>
<dbReference type="EC" id="4.1.1.31" evidence="3 9"/>
<dbReference type="InterPro" id="IPR022805">
    <property type="entry name" value="PEP_COase_bac/pln-type"/>
</dbReference>
<keyword evidence="5 9" id="KW-0460">Magnesium</keyword>
<protein>
    <recommendedName>
        <fullName evidence="4 9">Phosphoenolpyruvate carboxylase</fullName>
        <shortName evidence="9">PEPC</shortName>
        <shortName evidence="9">PEPCase</shortName>
        <ecNumber evidence="3 9">4.1.1.31</ecNumber>
    </recommendedName>
</protein>